<dbReference type="HOGENOM" id="CLU_849706_0_0_7"/>
<protein>
    <recommendedName>
        <fullName evidence="3">Lipoprotein</fullName>
    </recommendedName>
</protein>
<dbReference type="EMBL" id="CP002271">
    <property type="protein sequence ID" value="ADO73437.1"/>
    <property type="molecule type" value="Genomic_DNA"/>
</dbReference>
<dbReference type="RefSeq" id="WP_013376911.1">
    <property type="nucleotide sequence ID" value="NC_014623.1"/>
</dbReference>
<name>E3FUB8_STIAD</name>
<evidence type="ECO:0000313" key="2">
    <source>
        <dbReference type="Proteomes" id="UP000001351"/>
    </source>
</evidence>
<dbReference type="eggNOG" id="ENOG5032M5K">
    <property type="taxonomic scope" value="Bacteria"/>
</dbReference>
<evidence type="ECO:0000313" key="1">
    <source>
        <dbReference type="EMBL" id="ADO73437.1"/>
    </source>
</evidence>
<keyword evidence="2" id="KW-1185">Reference proteome</keyword>
<dbReference type="STRING" id="378806.STAUR_5674"/>
<dbReference type="AlphaFoldDB" id="E3FUB8"/>
<accession>E3FUB8</accession>
<dbReference type="Proteomes" id="UP000001351">
    <property type="component" value="Chromosome"/>
</dbReference>
<sequence>MIRKNLLCVSLLFVGCGQSQEEDFRDGLPTREMIAVKAPGHSGQKLETAPLGAMALGQTSDFYVLTREAAETINQGPKAVLDLIDGITQYVPTSISGDTAVWGPYTDALSPNTWKLAVTQMGENTYSFKLEGKDKNASDSAFKVILSGTHSISTDSKGNRLRNFGSGSFKLDWDAAQELPKHDEEVGTLQLTYSRVSEQEKATVSAELRQVHDDERPGTRVDADYRYQETPGAGGELEFALDKNMDDEDANRPGIEHLTIRSRWTQTGSGRSDIRFSEGELGNGDATASECWDSNFASRYFAVSFGAPGYGEAAACAPFTTPDYSSL</sequence>
<dbReference type="OrthoDB" id="5379973at2"/>
<organism evidence="1 2">
    <name type="scientific">Stigmatella aurantiaca (strain DW4/3-1)</name>
    <dbReference type="NCBI Taxonomy" id="378806"/>
    <lineage>
        <taxon>Bacteria</taxon>
        <taxon>Pseudomonadati</taxon>
        <taxon>Myxococcota</taxon>
        <taxon>Myxococcia</taxon>
        <taxon>Myxococcales</taxon>
        <taxon>Cystobacterineae</taxon>
        <taxon>Archangiaceae</taxon>
        <taxon>Stigmatella</taxon>
    </lineage>
</organism>
<proteinExistence type="predicted"/>
<evidence type="ECO:0008006" key="3">
    <source>
        <dbReference type="Google" id="ProtNLM"/>
    </source>
</evidence>
<dbReference type="PROSITE" id="PS51257">
    <property type="entry name" value="PROKAR_LIPOPROTEIN"/>
    <property type="match status" value="1"/>
</dbReference>
<gene>
    <name evidence="1" type="ordered locus">STAUR_5674</name>
</gene>
<dbReference type="KEGG" id="sur:STAUR_5674"/>
<reference evidence="1 2" key="1">
    <citation type="journal article" date="2011" name="Mol. Biol. Evol.">
        <title>Comparative genomic analysis of fruiting body formation in Myxococcales.</title>
        <authorList>
            <person name="Huntley S."/>
            <person name="Hamann N."/>
            <person name="Wegener-Feldbrugge S."/>
            <person name="Treuner-Lange A."/>
            <person name="Kube M."/>
            <person name="Reinhardt R."/>
            <person name="Klages S."/>
            <person name="Muller R."/>
            <person name="Ronning C.M."/>
            <person name="Nierman W.C."/>
            <person name="Sogaard-Andersen L."/>
        </authorList>
    </citation>
    <scope>NUCLEOTIDE SEQUENCE [LARGE SCALE GENOMIC DNA]</scope>
    <source>
        <strain evidence="1 2">DW4/3-1</strain>
    </source>
</reference>